<comment type="caution">
    <text evidence="1">The sequence shown here is derived from an EMBL/GenBank/DDBJ whole genome shotgun (WGS) entry which is preliminary data.</text>
</comment>
<sequence length="94" mass="9728">MGSIARSIGALVTGLIVGGVKTLRGNTPSVVEDTVLLGLFAGLDYFISDEHRNVRDALGGAESAAAAILATDIANYMQVAKQVWVPAPQEAYPG</sequence>
<accession>W7KGR3</accession>
<evidence type="ECO:0000313" key="1">
    <source>
        <dbReference type="EMBL" id="EWG06375.1"/>
    </source>
</evidence>
<keyword evidence="2" id="KW-1185">Reference proteome</keyword>
<protein>
    <submittedName>
        <fullName evidence="1">Uncharacterized protein</fullName>
    </submittedName>
</protein>
<proteinExistence type="predicted"/>
<dbReference type="AlphaFoldDB" id="W7KGR3"/>
<dbReference type="Proteomes" id="UP000054284">
    <property type="component" value="Unassembled WGS sequence"/>
</dbReference>
<evidence type="ECO:0000313" key="2">
    <source>
        <dbReference type="Proteomes" id="UP000054284"/>
    </source>
</evidence>
<dbReference type="EMBL" id="ASRH01000034">
    <property type="protein sequence ID" value="EWG06375.1"/>
    <property type="molecule type" value="Genomic_DNA"/>
</dbReference>
<organism evidence="1 2">
    <name type="scientific">Candidatus Aramenus sulfurataquae</name>
    <dbReference type="NCBI Taxonomy" id="1326980"/>
    <lineage>
        <taxon>Archaea</taxon>
        <taxon>Thermoproteota</taxon>
        <taxon>Thermoprotei</taxon>
        <taxon>Sulfolobales</taxon>
        <taxon>Sulfolobaceae</taxon>
        <taxon>Candidatus Aramenus</taxon>
    </lineage>
</organism>
<reference evidence="1 2" key="1">
    <citation type="journal article" date="2014" name="Genome Announc.">
        <title>Draft Genome Sequence of the Sulfolobales Archaeon AZ1, Obtained through Metagenomic Analysis of a Mexican Hot Spring.</title>
        <authorList>
            <person name="Servin-Garciduenas L.E."/>
            <person name="Martinez-Romero E."/>
        </authorList>
    </citation>
    <scope>NUCLEOTIDE SEQUENCE [LARGE SCALE GENOMIC DNA]</scope>
    <source>
        <strain evidence="1">AZ1-illumnia</strain>
    </source>
</reference>
<gene>
    <name evidence="1" type="ORF">ASUL_09899</name>
</gene>
<name>W7KGR3_9CREN</name>